<dbReference type="AlphaFoldDB" id="A0A975DKZ9"/>
<dbReference type="RefSeq" id="WP_208845071.1">
    <property type="nucleotide sequence ID" value="NZ_CP072135.1"/>
</dbReference>
<evidence type="ECO:0000313" key="1">
    <source>
        <dbReference type="EMBL" id="QTH73459.1"/>
    </source>
</evidence>
<dbReference type="KEGG" id="pxi:J5O05_18355"/>
<organism evidence="1 2">
    <name type="scientific">Pseudoalteromonas xiamenensis</name>
    <dbReference type="NCBI Taxonomy" id="882626"/>
    <lineage>
        <taxon>Bacteria</taxon>
        <taxon>Pseudomonadati</taxon>
        <taxon>Pseudomonadota</taxon>
        <taxon>Gammaproteobacteria</taxon>
        <taxon>Alteromonadales</taxon>
        <taxon>Pseudoalteromonadaceae</taxon>
        <taxon>Pseudoalteromonas</taxon>
    </lineage>
</organism>
<accession>A0A975DKZ9</accession>
<sequence>MELMEYLCTHFLSKTQLLSAAQVSDEELRNYQAFGLVPKCSYKLNLNLDCHSFFGEHQEHGTIEYFAKGYVEWLQHVHAASDKKSVYRGFAVRYRHTLENLNKLGFESTHPNVNELLDSHIEQEWQHFLNGTYGLCTQSGLPEDIAAKELAILIINALTLGPVTSDLDKQKLKQAVDLLDSVSAQFAPHERERSSRNRLIDGVRAKYLV</sequence>
<dbReference type="Proteomes" id="UP000664904">
    <property type="component" value="Plasmid unnamed5"/>
</dbReference>
<reference evidence="1" key="1">
    <citation type="submission" date="2021-03" db="EMBL/GenBank/DDBJ databases">
        <title>Complete Genome of Pseudoalteromonas xiamenensis STKMTI.2, a new potential marine bacterium producing anti-Vibrio compounds.</title>
        <authorList>
            <person name="Handayani D.P."/>
            <person name="Isnansetyo A."/>
            <person name="Istiqomah I."/>
            <person name="Jumina J."/>
        </authorList>
    </citation>
    <scope>NUCLEOTIDE SEQUENCE</scope>
    <source>
        <strain evidence="1">STKMTI.2</strain>
        <plasmid evidence="1">unnamed5</plasmid>
    </source>
</reference>
<dbReference type="EMBL" id="CP072135">
    <property type="protein sequence ID" value="QTH73459.1"/>
    <property type="molecule type" value="Genomic_DNA"/>
</dbReference>
<name>A0A975DKZ9_9GAMM</name>
<geneLocation type="plasmid" evidence="1 2">
    <name>unnamed5</name>
</geneLocation>
<protein>
    <recommendedName>
        <fullName evidence="3">Orphan protein</fullName>
    </recommendedName>
</protein>
<gene>
    <name evidence="1" type="ORF">J5O05_18355</name>
</gene>
<evidence type="ECO:0000313" key="2">
    <source>
        <dbReference type="Proteomes" id="UP000664904"/>
    </source>
</evidence>
<evidence type="ECO:0008006" key="3">
    <source>
        <dbReference type="Google" id="ProtNLM"/>
    </source>
</evidence>
<dbReference type="InterPro" id="IPR045694">
    <property type="entry name" value="DUF6058"/>
</dbReference>
<proteinExistence type="predicted"/>
<keyword evidence="1" id="KW-0614">Plasmid</keyword>
<dbReference type="Pfam" id="PF19531">
    <property type="entry name" value="DUF6058"/>
    <property type="match status" value="1"/>
</dbReference>
<keyword evidence="2" id="KW-1185">Reference proteome</keyword>